<dbReference type="RefSeq" id="WP_184213294.1">
    <property type="nucleotide sequence ID" value="NZ_JACHIF010000015.1"/>
</dbReference>
<evidence type="ECO:0000256" key="2">
    <source>
        <dbReference type="ARBA" id="ARBA00022603"/>
    </source>
</evidence>
<evidence type="ECO:0000256" key="1">
    <source>
        <dbReference type="ARBA" id="ARBA00011900"/>
    </source>
</evidence>
<comment type="caution">
    <text evidence="8">The sequence shown here is derived from an EMBL/GenBank/DDBJ whole genome shotgun (WGS) entry which is preliminary data.</text>
</comment>
<dbReference type="EMBL" id="JACHIF010000015">
    <property type="protein sequence ID" value="MBB5040575.1"/>
    <property type="molecule type" value="Genomic_DNA"/>
</dbReference>
<name>A0A7W7YR48_9BACT</name>
<evidence type="ECO:0000313" key="8">
    <source>
        <dbReference type="EMBL" id="MBB5040575.1"/>
    </source>
</evidence>
<dbReference type="InterPro" id="IPR050953">
    <property type="entry name" value="N4_N6_ade-DNA_methylase"/>
</dbReference>
<dbReference type="InterPro" id="IPR002052">
    <property type="entry name" value="DNA_methylase_N6_adenine_CS"/>
</dbReference>
<evidence type="ECO:0000256" key="5">
    <source>
        <dbReference type="ARBA" id="ARBA00047942"/>
    </source>
</evidence>
<dbReference type="PANTHER" id="PTHR33841">
    <property type="entry name" value="DNA METHYLTRANSFERASE YEEA-RELATED"/>
    <property type="match status" value="1"/>
</dbReference>
<dbReference type="GO" id="GO:0009307">
    <property type="term" value="P:DNA restriction-modification system"/>
    <property type="evidence" value="ECO:0007669"/>
    <property type="project" value="UniProtKB-KW"/>
</dbReference>
<keyword evidence="2" id="KW-0489">Methyltransferase</keyword>
<protein>
    <recommendedName>
        <fullName evidence="1">site-specific DNA-methyltransferase (adenine-specific)</fullName>
        <ecNumber evidence="1">2.1.1.72</ecNumber>
    </recommendedName>
</protein>
<feature type="domain" description="Restriction endonuclease type I HsdR N-terminal" evidence="6">
    <location>
        <begin position="26"/>
        <end position="137"/>
    </location>
</feature>
<dbReference type="EC" id="2.1.1.72" evidence="1"/>
<organism evidence="8 9">
    <name type="scientific">Prosthecobacter dejongeii</name>
    <dbReference type="NCBI Taxonomy" id="48465"/>
    <lineage>
        <taxon>Bacteria</taxon>
        <taxon>Pseudomonadati</taxon>
        <taxon>Verrucomicrobiota</taxon>
        <taxon>Verrucomicrobiia</taxon>
        <taxon>Verrucomicrobiales</taxon>
        <taxon>Verrucomicrobiaceae</taxon>
        <taxon>Prosthecobacter</taxon>
    </lineage>
</organism>
<dbReference type="InterPro" id="IPR029063">
    <property type="entry name" value="SAM-dependent_MTases_sf"/>
</dbReference>
<dbReference type="PROSITE" id="PS00092">
    <property type="entry name" value="N6_MTASE"/>
    <property type="match status" value="1"/>
</dbReference>
<keyword evidence="3" id="KW-0808">Transferase</keyword>
<proteinExistence type="predicted"/>
<dbReference type="GO" id="GO:0009035">
    <property type="term" value="F:type I site-specific deoxyribonuclease activity"/>
    <property type="evidence" value="ECO:0007669"/>
    <property type="project" value="UniProtKB-EC"/>
</dbReference>
<evidence type="ECO:0000256" key="4">
    <source>
        <dbReference type="ARBA" id="ARBA00022691"/>
    </source>
</evidence>
<dbReference type="Pfam" id="PF07669">
    <property type="entry name" value="Eco57I"/>
    <property type="match status" value="1"/>
</dbReference>
<evidence type="ECO:0000259" key="6">
    <source>
        <dbReference type="Pfam" id="PF04313"/>
    </source>
</evidence>
<dbReference type="Gene3D" id="3.40.50.150">
    <property type="entry name" value="Vaccinia Virus protein VP39"/>
    <property type="match status" value="1"/>
</dbReference>
<evidence type="ECO:0000313" key="9">
    <source>
        <dbReference type="Proteomes" id="UP000534294"/>
    </source>
</evidence>
<sequence>MSEIEDLVAHFERERQRICASNSTFTETEARVEFIDPLFEMLGWDMRNQRGLPNSLKDVVREESQVNESSWKRPDYTFRIGSARKFFLEAKKPAVDIRTHRDSAFQTRSYGWTAGMAISILTNFRTIRIYDTTTEPNSVDDVNVGLLMEVDFQDIPAKFHELLGIFGREAVASGSIESRFGVAGEGQIPINVVFLEKFNGWRLRIAGDLHRRYPALSIDELSDIAQKVINRLIIIRMCEDRGIEGRERLRNIALRKDIVELRRLFQQLDDRYNTGLFDCGNDPLQTVYAIDAQVFLDIVEELYFPQAPYSFSVLDADFLGQVYELFLVKRLVIHDGTDVVTLQDKPQYEGREVVTTPQVIVDELVRRTVSGRLNALREQGTLNWESLTQLRVLDIAVGSGRFLLRCLDELVDAAIEHFQHTGDASKISRRAENDYRLVFEAKRQLLESCLFGIDIDYNAVEVARFSLVVKLLEDEQQDTLPTGRKILPNLDSNVVWGNTVLETGELPSTPQLIQTSRPLDWSRSGIPLEFDLVVGNPPYMKTEEMKTKHREEFDFYKARYKTPFKQFDKYFVFLEKGIERLKESGCVGMVVSNKWLNIEAGAKLRELLAERRLVSEIVDFGNELVFAGKSTYVCLLVLNKQPRESFRYRHVHSFGEWMVEPSAKGITLGLDALERYGKRPWVLPADDDEAKVLGTLWHDGLVLSDVADVINGFQTSAEDVFAIKNWSLHGTRVRFEKAGRIWEVEEQITRPYLMDSGGVSSFASVVGDGRVIFPYELGGRGEAVLIPPARMASDFPLAWEYLNAHSVRLSRRDVSPPPAPGEFYRFGRHQALNTAFADGKIIYSVNQLGDKYGWDSAGVGFASGGTAGEVAITNPRMGYSLEFLLALLNHRTSEFFLRKRGSPFRGGYYSRGSAVVSDLPVPRLDFENAATVSLHNEVVRLTRELISLRDRSGSAVGRAREEAGREEARLRRELKQQFDQLWNFDGADGRISLPGE</sequence>
<dbReference type="GO" id="GO:0005524">
    <property type="term" value="F:ATP binding"/>
    <property type="evidence" value="ECO:0007669"/>
    <property type="project" value="UniProtKB-KW"/>
</dbReference>
<evidence type="ECO:0000256" key="3">
    <source>
        <dbReference type="ARBA" id="ARBA00022679"/>
    </source>
</evidence>
<dbReference type="GO" id="GO:0009007">
    <property type="term" value="F:site-specific DNA-methyltransferase (adenine-specific) activity"/>
    <property type="evidence" value="ECO:0007669"/>
    <property type="project" value="UniProtKB-EC"/>
</dbReference>
<dbReference type="SUPFAM" id="SSF53335">
    <property type="entry name" value="S-adenosyl-L-methionine-dependent methyltransferases"/>
    <property type="match status" value="1"/>
</dbReference>
<dbReference type="InterPro" id="IPR007409">
    <property type="entry name" value="Restrct_endonuc_type1_HsdR_N"/>
</dbReference>
<evidence type="ECO:0000259" key="7">
    <source>
        <dbReference type="Pfam" id="PF07669"/>
    </source>
</evidence>
<gene>
    <name evidence="8" type="ORF">HNQ64_004863</name>
</gene>
<keyword evidence="4" id="KW-0949">S-adenosyl-L-methionine</keyword>
<dbReference type="Pfam" id="PF04313">
    <property type="entry name" value="HSDR_N"/>
    <property type="match status" value="1"/>
</dbReference>
<dbReference type="GO" id="GO:0003677">
    <property type="term" value="F:DNA binding"/>
    <property type="evidence" value="ECO:0007669"/>
    <property type="project" value="UniProtKB-KW"/>
</dbReference>
<dbReference type="GO" id="GO:0032259">
    <property type="term" value="P:methylation"/>
    <property type="evidence" value="ECO:0007669"/>
    <property type="project" value="UniProtKB-KW"/>
</dbReference>
<feature type="domain" description="Type II methyltransferase M.TaqI-like" evidence="7">
    <location>
        <begin position="449"/>
        <end position="626"/>
    </location>
</feature>
<reference evidence="8 9" key="1">
    <citation type="submission" date="2020-08" db="EMBL/GenBank/DDBJ databases">
        <title>Genomic Encyclopedia of Type Strains, Phase IV (KMG-IV): sequencing the most valuable type-strain genomes for metagenomic binning, comparative biology and taxonomic classification.</title>
        <authorList>
            <person name="Goeker M."/>
        </authorList>
    </citation>
    <scope>NUCLEOTIDE SEQUENCE [LARGE SCALE GENOMIC DNA]</scope>
    <source>
        <strain evidence="8 9">DSM 12251</strain>
    </source>
</reference>
<dbReference type="PRINTS" id="PR00507">
    <property type="entry name" value="N12N6MTFRASE"/>
</dbReference>
<comment type="catalytic activity">
    <reaction evidence="5">
        <text>a 2'-deoxyadenosine in DNA + S-adenosyl-L-methionine = an N(6)-methyl-2'-deoxyadenosine in DNA + S-adenosyl-L-homocysteine + H(+)</text>
        <dbReference type="Rhea" id="RHEA:15197"/>
        <dbReference type="Rhea" id="RHEA-COMP:12418"/>
        <dbReference type="Rhea" id="RHEA-COMP:12419"/>
        <dbReference type="ChEBI" id="CHEBI:15378"/>
        <dbReference type="ChEBI" id="CHEBI:57856"/>
        <dbReference type="ChEBI" id="CHEBI:59789"/>
        <dbReference type="ChEBI" id="CHEBI:90615"/>
        <dbReference type="ChEBI" id="CHEBI:90616"/>
        <dbReference type="EC" id="2.1.1.72"/>
    </reaction>
</comment>
<dbReference type="AlphaFoldDB" id="A0A7W7YR48"/>
<keyword evidence="9" id="KW-1185">Reference proteome</keyword>
<dbReference type="InterPro" id="IPR011639">
    <property type="entry name" value="MethylTrfase_TaqI-like_dom"/>
</dbReference>
<dbReference type="PANTHER" id="PTHR33841:SF1">
    <property type="entry name" value="DNA METHYLTRANSFERASE A"/>
    <property type="match status" value="1"/>
</dbReference>
<dbReference type="Proteomes" id="UP000534294">
    <property type="component" value="Unassembled WGS sequence"/>
</dbReference>
<accession>A0A7W7YR48</accession>